<dbReference type="InterPro" id="IPR028349">
    <property type="entry name" value="PafC-like"/>
</dbReference>
<evidence type="ECO:0000313" key="5">
    <source>
        <dbReference type="Proteomes" id="UP000287171"/>
    </source>
</evidence>
<dbReference type="InterPro" id="IPR001034">
    <property type="entry name" value="DeoR_HTH"/>
</dbReference>
<gene>
    <name evidence="4" type="ORF">KDA_55760</name>
</gene>
<dbReference type="GO" id="GO:0003700">
    <property type="term" value="F:DNA-binding transcription factor activity"/>
    <property type="evidence" value="ECO:0007669"/>
    <property type="project" value="InterPro"/>
</dbReference>
<sequence length="343" mass="38847">MLQQQRRAALKFDRLLALVFLLQRHSYLTARELAERLQVSERTLYRDINDLSLAGVPIYGEGGPAGGYRLLPDYHLHIAGLNEDELSTLFFSQGQRPLSDLDLHTTREVALAKVLSTLSERGKQRAAEIQERLHVDPTGWNFPVDDVPHLRVVQDAVWQNRRLSLIYRRESGNIITTLVDPLGLVVKAGIWYLIGATHETIRPFRIARIQQIDVLQETFNRPEGFHLAGYWAKWCTRFLPSYPVTLQISPDAVPRLLQLFGEAQRSRLLHSAPDASGWRTVSLVFETAETARATVLGFGPTAEVVEPRELRASVMQWAASLLTRYSSQTRDLSNLLSTNETES</sequence>
<keyword evidence="5" id="KW-1185">Reference proteome</keyword>
<dbReference type="SUPFAM" id="SSF46785">
    <property type="entry name" value="Winged helix' DNA-binding domain"/>
    <property type="match status" value="1"/>
</dbReference>
<evidence type="ECO:0000313" key="4">
    <source>
        <dbReference type="EMBL" id="GCE30092.1"/>
    </source>
</evidence>
<dbReference type="Pfam" id="PF13280">
    <property type="entry name" value="WYL"/>
    <property type="match status" value="1"/>
</dbReference>
<comment type="caution">
    <text evidence="4">The sequence shown here is derived from an EMBL/GenBank/DDBJ whole genome shotgun (WGS) entry which is preliminary data.</text>
</comment>
<keyword evidence="2" id="KW-0804">Transcription</keyword>
<keyword evidence="1" id="KW-0805">Transcription regulation</keyword>
<dbReference type="AlphaFoldDB" id="A0A402BFQ2"/>
<evidence type="ECO:0000259" key="3">
    <source>
        <dbReference type="PROSITE" id="PS51000"/>
    </source>
</evidence>
<dbReference type="EMBL" id="BIFT01000002">
    <property type="protein sequence ID" value="GCE30092.1"/>
    <property type="molecule type" value="Genomic_DNA"/>
</dbReference>
<organism evidence="4 5">
    <name type="scientific">Dictyobacter alpinus</name>
    <dbReference type="NCBI Taxonomy" id="2014873"/>
    <lineage>
        <taxon>Bacteria</taxon>
        <taxon>Bacillati</taxon>
        <taxon>Chloroflexota</taxon>
        <taxon>Ktedonobacteria</taxon>
        <taxon>Ktedonobacterales</taxon>
        <taxon>Dictyobacteraceae</taxon>
        <taxon>Dictyobacter</taxon>
    </lineage>
</organism>
<evidence type="ECO:0000256" key="1">
    <source>
        <dbReference type="ARBA" id="ARBA00023015"/>
    </source>
</evidence>
<dbReference type="PIRSF" id="PIRSF016838">
    <property type="entry name" value="PafC"/>
    <property type="match status" value="1"/>
</dbReference>
<feature type="domain" description="HTH deoR-type" evidence="3">
    <location>
        <begin position="11"/>
        <end position="66"/>
    </location>
</feature>
<dbReference type="Pfam" id="PF25583">
    <property type="entry name" value="WCX"/>
    <property type="match status" value="1"/>
</dbReference>
<dbReference type="PROSITE" id="PS51000">
    <property type="entry name" value="HTH_DEOR_2"/>
    <property type="match status" value="1"/>
</dbReference>
<dbReference type="InterPro" id="IPR013196">
    <property type="entry name" value="HTH_11"/>
</dbReference>
<dbReference type="InterPro" id="IPR036390">
    <property type="entry name" value="WH_DNA-bd_sf"/>
</dbReference>
<dbReference type="InterPro" id="IPR036388">
    <property type="entry name" value="WH-like_DNA-bd_sf"/>
</dbReference>
<dbReference type="PANTHER" id="PTHR34580">
    <property type="match status" value="1"/>
</dbReference>
<name>A0A402BFQ2_9CHLR</name>
<dbReference type="RefSeq" id="WP_161982454.1">
    <property type="nucleotide sequence ID" value="NZ_BIFT01000002.1"/>
</dbReference>
<proteinExistence type="predicted"/>
<dbReference type="Proteomes" id="UP000287171">
    <property type="component" value="Unassembled WGS sequence"/>
</dbReference>
<protein>
    <submittedName>
        <fullName evidence="4">Transcriptional regulator</fullName>
    </submittedName>
</protein>
<evidence type="ECO:0000256" key="2">
    <source>
        <dbReference type="ARBA" id="ARBA00023163"/>
    </source>
</evidence>
<dbReference type="Pfam" id="PF08279">
    <property type="entry name" value="HTH_11"/>
    <property type="match status" value="1"/>
</dbReference>
<dbReference type="InterPro" id="IPR026881">
    <property type="entry name" value="WYL_dom"/>
</dbReference>
<dbReference type="InterPro" id="IPR051534">
    <property type="entry name" value="CBASS_pafABC_assoc_protein"/>
</dbReference>
<accession>A0A402BFQ2</accession>
<dbReference type="PROSITE" id="PS52050">
    <property type="entry name" value="WYL"/>
    <property type="match status" value="1"/>
</dbReference>
<dbReference type="PANTHER" id="PTHR34580:SF1">
    <property type="entry name" value="PROTEIN PAFC"/>
    <property type="match status" value="1"/>
</dbReference>
<dbReference type="Gene3D" id="1.10.10.10">
    <property type="entry name" value="Winged helix-like DNA-binding domain superfamily/Winged helix DNA-binding domain"/>
    <property type="match status" value="1"/>
</dbReference>
<dbReference type="InterPro" id="IPR057727">
    <property type="entry name" value="WCX_dom"/>
</dbReference>
<reference evidence="5" key="1">
    <citation type="submission" date="2018-12" db="EMBL/GenBank/DDBJ databases">
        <title>Tengunoibacter tsumagoiensis gen. nov., sp. nov., Dictyobacter kobayashii sp. nov., D. alpinus sp. nov., and D. joshuensis sp. nov. and description of Dictyobacteraceae fam. nov. within the order Ktedonobacterales isolated from Tengu-no-mugimeshi.</title>
        <authorList>
            <person name="Wang C.M."/>
            <person name="Zheng Y."/>
            <person name="Sakai Y."/>
            <person name="Toyoda A."/>
            <person name="Minakuchi Y."/>
            <person name="Abe K."/>
            <person name="Yokota A."/>
            <person name="Yabe S."/>
        </authorList>
    </citation>
    <scope>NUCLEOTIDE SEQUENCE [LARGE SCALE GENOMIC DNA]</scope>
    <source>
        <strain evidence="5">Uno16</strain>
    </source>
</reference>